<dbReference type="PANTHER" id="PTHR33371:SF16">
    <property type="entry name" value="MCE-FAMILY PROTEIN MCE3F"/>
    <property type="match status" value="1"/>
</dbReference>
<evidence type="ECO:0000313" key="1">
    <source>
        <dbReference type="EMBL" id="AJR18380.1"/>
    </source>
</evidence>
<dbReference type="GeneID" id="96612589"/>
<dbReference type="PANTHER" id="PTHR33371">
    <property type="entry name" value="INTERMEMBRANE PHOSPHOLIPID TRANSPORT SYSTEM BINDING PROTEIN MLAD-RELATED"/>
    <property type="match status" value="1"/>
</dbReference>
<dbReference type="Pfam" id="PF02470">
    <property type="entry name" value="MlaD"/>
    <property type="match status" value="1"/>
</dbReference>
<organism evidence="1 2">
    <name type="scientific">Nocardioides simplex</name>
    <name type="common">Arthrobacter simplex</name>
    <dbReference type="NCBI Taxonomy" id="2045"/>
    <lineage>
        <taxon>Bacteria</taxon>
        <taxon>Bacillati</taxon>
        <taxon>Actinomycetota</taxon>
        <taxon>Actinomycetes</taxon>
        <taxon>Propionibacteriales</taxon>
        <taxon>Nocardioidaceae</taxon>
        <taxon>Pimelobacter</taxon>
    </lineage>
</organism>
<dbReference type="HOGENOM" id="CLU_032980_1_0_11"/>
<protein>
    <submittedName>
        <fullName evidence="1">MCE-family protein MceF</fullName>
    </submittedName>
</protein>
<dbReference type="OrthoDB" id="4741753at2"/>
<reference evidence="1 2" key="1">
    <citation type="journal article" date="2015" name="Genome Announc.">
        <title>Complete Genome Sequence of Steroid-Transforming Nocardioides simplex VKM Ac-2033D.</title>
        <authorList>
            <person name="Shtratnikova V.Y."/>
            <person name="Schelkunov M.I."/>
            <person name="Pekov Y.A."/>
            <person name="Fokina V.V."/>
            <person name="Logacheva M.D."/>
            <person name="Sokolov S.L."/>
            <person name="Bragin E.Y."/>
            <person name="Ashapkin V.V."/>
            <person name="Donova M.V."/>
        </authorList>
    </citation>
    <scope>NUCLEOTIDE SEQUENCE [LARGE SCALE GENOMIC DNA]</scope>
    <source>
        <strain evidence="1 2">VKM Ac-2033D</strain>
    </source>
</reference>
<evidence type="ECO:0000313" key="2">
    <source>
        <dbReference type="Proteomes" id="UP000030300"/>
    </source>
</evidence>
<accession>A0A0C5XAT9</accession>
<proteinExistence type="predicted"/>
<dbReference type="Pfam" id="PF11887">
    <property type="entry name" value="Mce4_CUP1"/>
    <property type="match status" value="1"/>
</dbReference>
<dbReference type="NCBIfam" id="TIGR00996">
    <property type="entry name" value="Mtu_fam_mce"/>
    <property type="match status" value="1"/>
</dbReference>
<dbReference type="STRING" id="2045.KR76_12150"/>
<dbReference type="EMBL" id="CP009896">
    <property type="protein sequence ID" value="AJR18380.1"/>
    <property type="molecule type" value="Genomic_DNA"/>
</dbReference>
<dbReference type="GO" id="GO:0005576">
    <property type="term" value="C:extracellular region"/>
    <property type="evidence" value="ECO:0007669"/>
    <property type="project" value="TreeGrafter"/>
</dbReference>
<dbReference type="InterPro" id="IPR024516">
    <property type="entry name" value="Mce_C"/>
</dbReference>
<keyword evidence="2" id="KW-1185">Reference proteome</keyword>
<dbReference type="AlphaFoldDB" id="A0A0C5XAT9"/>
<sequence>MVKKILGDRLYLSLAGIVVVLVVTTAYLFAAVLDQPLTSRPVEVKVELAQTGGLFEGSVVTYRGIKVGKVRSIVPSDDGVLATIAITSGTDIPKDALARVRSLSPVGEQYLDFQPKKESGPFLADGDTIPATSTDLPKSLSSTVVAVNNVLRQIDDKKLRVVLGELSTGLQGTGDDLGRILDQGTALLQTLDAVWPETDRVITSSGSVLSIATDNADSLRQLATSSKRFAQFLREYDPELRDILKRGPGQLDELIKLVQDANEVLPGFLTTGVSFTDVFRSYEPHLRALLQNYSPGLRSLLAKVRDGELRIALIPDKEEDRCTYGTARLDPKVDRRRPLQRDGRCAAGMTTLQRGAANAPGPVR</sequence>
<dbReference type="InterPro" id="IPR003399">
    <property type="entry name" value="Mce/MlaD"/>
</dbReference>
<dbReference type="InterPro" id="IPR052336">
    <property type="entry name" value="MlaD_Phospholipid_Transporter"/>
</dbReference>
<dbReference type="Proteomes" id="UP000030300">
    <property type="component" value="Chromosome"/>
</dbReference>
<name>A0A0C5XAT9_NOCSI</name>
<dbReference type="InterPro" id="IPR005693">
    <property type="entry name" value="Mce"/>
</dbReference>
<gene>
    <name evidence="1" type="ORF">KR76_12150</name>
</gene>
<dbReference type="RefSeq" id="WP_052138531.1">
    <property type="nucleotide sequence ID" value="NZ_BJMC01000008.1"/>
</dbReference>
<dbReference type="KEGG" id="psim:KR76_12150"/>